<evidence type="ECO:0000313" key="1">
    <source>
        <dbReference type="EMBL" id="RGP54411.1"/>
    </source>
</evidence>
<protein>
    <recommendedName>
        <fullName evidence="3">DUF1566 domain-containing protein</fullName>
    </recommendedName>
</protein>
<gene>
    <name evidence="1" type="ORF">ASB58_11055</name>
</gene>
<name>A0A395R2T1_9PSED</name>
<keyword evidence="2" id="KW-1185">Reference proteome</keyword>
<accession>A0A395R2T1</accession>
<comment type="caution">
    <text evidence="1">The sequence shown here is derived from an EMBL/GenBank/DDBJ whole genome shotgun (WGS) entry which is preliminary data.</text>
</comment>
<dbReference type="AlphaFoldDB" id="A0A395R2T1"/>
<evidence type="ECO:0008006" key="3">
    <source>
        <dbReference type="Google" id="ProtNLM"/>
    </source>
</evidence>
<dbReference type="RefSeq" id="WP_118130798.1">
    <property type="nucleotide sequence ID" value="NZ_LMAZ01000003.1"/>
</dbReference>
<dbReference type="OrthoDB" id="8908077at2"/>
<dbReference type="Proteomes" id="UP000265411">
    <property type="component" value="Unassembled WGS sequence"/>
</dbReference>
<dbReference type="EMBL" id="LMAZ01000003">
    <property type="protein sequence ID" value="RGP54411.1"/>
    <property type="molecule type" value="Genomic_DNA"/>
</dbReference>
<proteinExistence type="predicted"/>
<evidence type="ECO:0000313" key="2">
    <source>
        <dbReference type="Proteomes" id="UP000265411"/>
    </source>
</evidence>
<organism evidence="1 2">
    <name type="scientific">Pseudomonas abyssi</name>
    <dbReference type="NCBI Taxonomy" id="170540"/>
    <lineage>
        <taxon>Bacteria</taxon>
        <taxon>Pseudomonadati</taxon>
        <taxon>Pseudomonadota</taxon>
        <taxon>Gammaproteobacteria</taxon>
        <taxon>Pseudomonadales</taxon>
        <taxon>Pseudomonadaceae</taxon>
        <taxon>Pseudomonas</taxon>
    </lineage>
</organism>
<sequence length="186" mass="20030">MIRGTIAASAPPLAPPIELPETIGEAFGGGYYVGDLTLVDGPDAGVYAIIFAPPTPAVSLPYKTSATATPGADSERNGASNTAAIIADGIGAYPAAEFCVNYSREGYEDWYLPAPEEVKLVWLNRGMLPAYNMTTYVSTSLQQQVTNYRRWFLIADYPPSSDPGTYQSVAKTTSTRVIPCRRIRKP</sequence>
<reference evidence="1 2" key="1">
    <citation type="journal article" date="2018" name="Syst. Appl. Microbiol.">
        <title>Pseudomonas gallaeciensis sp. nov., isolated from crude-oil-contaminated intertidal sand samples after the Prestige oil spill.</title>
        <authorList>
            <person name="Mulet M."/>
            <person name="Sanchez D."/>
            <person name="Rodriguez A.C."/>
            <person name="Nogales B."/>
            <person name="Bosch R."/>
            <person name="Busquets A."/>
            <person name="Gomila M."/>
            <person name="Lalucat J."/>
            <person name="Garcia-Valdes E."/>
        </authorList>
    </citation>
    <scope>NUCLEOTIDE SEQUENCE [LARGE SCALE GENOMIC DNA]</scope>
    <source>
        <strain evidence="1 2">V113</strain>
    </source>
</reference>